<evidence type="ECO:0000313" key="2">
    <source>
        <dbReference type="Proteomes" id="UP000035680"/>
    </source>
</evidence>
<dbReference type="AlphaFoldDB" id="A0A0K0FCY8"/>
<protein>
    <submittedName>
        <fullName evidence="3">Dirigent protein</fullName>
    </submittedName>
</protein>
<dbReference type="WBParaSite" id="SVE_0670600.1">
    <property type="protein sequence ID" value="SVE_0670600.1"/>
    <property type="gene ID" value="SVE_0670600"/>
</dbReference>
<evidence type="ECO:0000313" key="3">
    <source>
        <dbReference type="WBParaSite" id="SVE_0670600.1"/>
    </source>
</evidence>
<keyword evidence="1" id="KW-0472">Membrane</keyword>
<reference evidence="3" key="2">
    <citation type="submission" date="2015-08" db="UniProtKB">
        <authorList>
            <consortium name="WormBaseParasite"/>
        </authorList>
    </citation>
    <scope>IDENTIFICATION</scope>
</reference>
<dbReference type="STRING" id="75913.A0A0K0FCY8"/>
<accession>A0A0K0FCY8</accession>
<organism evidence="2 3">
    <name type="scientific">Strongyloides venezuelensis</name>
    <name type="common">Threadworm</name>
    <dbReference type="NCBI Taxonomy" id="75913"/>
    <lineage>
        <taxon>Eukaryota</taxon>
        <taxon>Metazoa</taxon>
        <taxon>Ecdysozoa</taxon>
        <taxon>Nematoda</taxon>
        <taxon>Chromadorea</taxon>
        <taxon>Rhabditida</taxon>
        <taxon>Tylenchina</taxon>
        <taxon>Panagrolaimomorpha</taxon>
        <taxon>Strongyloidoidea</taxon>
        <taxon>Strongyloididae</taxon>
        <taxon>Strongyloides</taxon>
    </lineage>
</organism>
<sequence length="190" mass="21081">MTILKKHIIIFIVIYSLSSVILSLDSVDSIRVARISVFYPDADTSAIPSGEKWQTTMRKSILASLKFINKHWKICGDVAEGKNSPNDCGKLQVTGELYGEKGYRINATFTGQKDPIKNVKVAATSTLKGVVQIGLKGGIFQYTNNLKILGRPSMDLQIEEDYFCYPGTRKINQNQCIISDPLKASTFVDI</sequence>
<feature type="transmembrane region" description="Helical" evidence="1">
    <location>
        <begin position="7"/>
        <end position="24"/>
    </location>
</feature>
<proteinExistence type="predicted"/>
<keyword evidence="1" id="KW-1133">Transmembrane helix</keyword>
<name>A0A0K0FCY8_STRVS</name>
<evidence type="ECO:0000256" key="1">
    <source>
        <dbReference type="SAM" id="Phobius"/>
    </source>
</evidence>
<keyword evidence="2" id="KW-1185">Reference proteome</keyword>
<dbReference type="Proteomes" id="UP000035680">
    <property type="component" value="Unassembled WGS sequence"/>
</dbReference>
<keyword evidence="1" id="KW-0812">Transmembrane</keyword>
<reference evidence="2" key="1">
    <citation type="submission" date="2014-07" db="EMBL/GenBank/DDBJ databases">
        <authorList>
            <person name="Martin A.A"/>
            <person name="De Silva N."/>
        </authorList>
    </citation>
    <scope>NUCLEOTIDE SEQUENCE</scope>
</reference>